<evidence type="ECO:0000256" key="2">
    <source>
        <dbReference type="SAM" id="SignalP"/>
    </source>
</evidence>
<feature type="chain" id="PRO_5022763927" evidence="2">
    <location>
        <begin position="30"/>
        <end position="378"/>
    </location>
</feature>
<reference evidence="3 4" key="1">
    <citation type="submission" date="2019-02" db="EMBL/GenBank/DDBJ databases">
        <title>Deep-cultivation of Planctomycetes and their phenomic and genomic characterization uncovers novel biology.</title>
        <authorList>
            <person name="Wiegand S."/>
            <person name="Jogler M."/>
            <person name="Boedeker C."/>
            <person name="Pinto D."/>
            <person name="Vollmers J."/>
            <person name="Rivas-Marin E."/>
            <person name="Kohn T."/>
            <person name="Peeters S.H."/>
            <person name="Heuer A."/>
            <person name="Rast P."/>
            <person name="Oberbeckmann S."/>
            <person name="Bunk B."/>
            <person name="Jeske O."/>
            <person name="Meyerdierks A."/>
            <person name="Storesund J.E."/>
            <person name="Kallscheuer N."/>
            <person name="Luecker S."/>
            <person name="Lage O.M."/>
            <person name="Pohl T."/>
            <person name="Merkel B.J."/>
            <person name="Hornburger P."/>
            <person name="Mueller R.-W."/>
            <person name="Bruemmer F."/>
            <person name="Labrenz M."/>
            <person name="Spormann A.M."/>
            <person name="Op Den Camp H."/>
            <person name="Overmann J."/>
            <person name="Amann R."/>
            <person name="Jetten M.S.M."/>
            <person name="Mascher T."/>
            <person name="Medema M.H."/>
            <person name="Devos D.P."/>
            <person name="Kaster A.-K."/>
            <person name="Ovreas L."/>
            <person name="Rohde M."/>
            <person name="Galperin M.Y."/>
            <person name="Jogler C."/>
        </authorList>
    </citation>
    <scope>NUCLEOTIDE SEQUENCE [LARGE SCALE GENOMIC DNA]</scope>
    <source>
        <strain evidence="3 4">CA85</strain>
    </source>
</reference>
<comment type="caution">
    <text evidence="3">The sequence shown here is derived from an EMBL/GenBank/DDBJ whole genome shotgun (WGS) entry which is preliminary data.</text>
</comment>
<organism evidence="3 4">
    <name type="scientific">Allorhodopirellula solitaria</name>
    <dbReference type="NCBI Taxonomy" id="2527987"/>
    <lineage>
        <taxon>Bacteria</taxon>
        <taxon>Pseudomonadati</taxon>
        <taxon>Planctomycetota</taxon>
        <taxon>Planctomycetia</taxon>
        <taxon>Pirellulales</taxon>
        <taxon>Pirellulaceae</taxon>
        <taxon>Allorhodopirellula</taxon>
    </lineage>
</organism>
<keyword evidence="2" id="KW-0732">Signal</keyword>
<feature type="compositionally biased region" description="Acidic residues" evidence="1">
    <location>
        <begin position="233"/>
        <end position="246"/>
    </location>
</feature>
<dbReference type="InterPro" id="IPR011990">
    <property type="entry name" value="TPR-like_helical_dom_sf"/>
</dbReference>
<evidence type="ECO:0000313" key="4">
    <source>
        <dbReference type="Proteomes" id="UP000318053"/>
    </source>
</evidence>
<accession>A0A5C5YJM1</accession>
<evidence type="ECO:0000313" key="3">
    <source>
        <dbReference type="EMBL" id="TWT75080.1"/>
    </source>
</evidence>
<evidence type="ECO:0000256" key="1">
    <source>
        <dbReference type="SAM" id="MobiDB-lite"/>
    </source>
</evidence>
<name>A0A5C5YJM1_9BACT</name>
<dbReference type="Proteomes" id="UP000318053">
    <property type="component" value="Unassembled WGS sequence"/>
</dbReference>
<dbReference type="SUPFAM" id="SSF48452">
    <property type="entry name" value="TPR-like"/>
    <property type="match status" value="1"/>
</dbReference>
<sequence precursor="true">MKPIAMNISHLQRILIVVMAFAFAGPANADTAEQLNAANKLVRDGEFENAIEKYREIDSTGNARSELTYNLGVAQYRQGDLDAAKSLFREVSTWTNGSLAAAARYNLGNCFYSSAITVAKSDGPAAIDSLTQAISHYRAALHADPHHVDARANIELAVELRKQLQQEQEQQEQEQQEQEQEQQEQEQQEQEQEQEEDGDEQSEDGEDSESEGDSSEQSDSSVSQDEPQQPSDSSEDGDSEQSDESSDSQQSDQEQRDQEQTEQENQSAEQAADSDQQPAEDSSQQAEQPPSGEEPSGGDPDQQESQAAPEGELAAENEQEPSDGQPNAGAVVDPSNAGLMTKEEALKMLQAVRDRDMLRRMRHEQLERQRHVPTERDW</sequence>
<proteinExistence type="predicted"/>
<feature type="signal peptide" evidence="2">
    <location>
        <begin position="1"/>
        <end position="29"/>
    </location>
</feature>
<keyword evidence="4" id="KW-1185">Reference proteome</keyword>
<feature type="compositionally biased region" description="Acidic residues" evidence="1">
    <location>
        <begin position="169"/>
        <end position="216"/>
    </location>
</feature>
<feature type="region of interest" description="Disordered" evidence="1">
    <location>
        <begin position="165"/>
        <end position="343"/>
    </location>
</feature>
<feature type="compositionally biased region" description="Low complexity" evidence="1">
    <location>
        <begin position="217"/>
        <end position="232"/>
    </location>
</feature>
<dbReference type="EMBL" id="SJPK01000001">
    <property type="protein sequence ID" value="TWT75080.1"/>
    <property type="molecule type" value="Genomic_DNA"/>
</dbReference>
<gene>
    <name evidence="3" type="ORF">CA85_03680</name>
</gene>
<feature type="compositionally biased region" description="Low complexity" evidence="1">
    <location>
        <begin position="263"/>
        <end position="298"/>
    </location>
</feature>
<dbReference type="Gene3D" id="1.25.40.10">
    <property type="entry name" value="Tetratricopeptide repeat domain"/>
    <property type="match status" value="1"/>
</dbReference>
<dbReference type="AlphaFoldDB" id="A0A5C5YJM1"/>
<protein>
    <submittedName>
        <fullName evidence="3">Tetratricopeptide repeat protein</fullName>
    </submittedName>
</protein>